<proteinExistence type="predicted"/>
<name>A0A172UQY4_9MYCO</name>
<evidence type="ECO:0000313" key="1">
    <source>
        <dbReference type="EMBL" id="ANE81599.1"/>
    </source>
</evidence>
<evidence type="ECO:0000313" key="2">
    <source>
        <dbReference type="Proteomes" id="UP000077143"/>
    </source>
</evidence>
<keyword evidence="2" id="KW-1185">Reference proteome</keyword>
<sequence>MALCITLPGRDGVLVGVYEDPAAATSDVGTIGVEHGYATRTDDRGRTWVFVAVESRESAPLASLERFGFELS</sequence>
<dbReference type="EMBL" id="CP015596">
    <property type="protein sequence ID" value="ANE81599.1"/>
    <property type="molecule type" value="Genomic_DNA"/>
</dbReference>
<organism evidence="1 2">
    <name type="scientific">Mycobacterium adipatum</name>
    <dbReference type="NCBI Taxonomy" id="1682113"/>
    <lineage>
        <taxon>Bacteria</taxon>
        <taxon>Bacillati</taxon>
        <taxon>Actinomycetota</taxon>
        <taxon>Actinomycetes</taxon>
        <taxon>Mycobacteriales</taxon>
        <taxon>Mycobacteriaceae</taxon>
        <taxon>Mycobacterium</taxon>
    </lineage>
</organism>
<gene>
    <name evidence="1" type="ORF">A7U43_21985</name>
</gene>
<dbReference type="AlphaFoldDB" id="A0A172UQY4"/>
<dbReference type="Proteomes" id="UP000077143">
    <property type="component" value="Chromosome"/>
</dbReference>
<accession>A0A172UQY4</accession>
<reference evidence="1 2" key="1">
    <citation type="submission" date="2016-05" db="EMBL/GenBank/DDBJ databases">
        <title>Complete genome sequence of a phthalic acid esters degrading Mycobacterium sp. YC-RL4.</title>
        <authorList>
            <person name="Ren L."/>
            <person name="Fan S."/>
            <person name="Ruth N."/>
            <person name="Jia Y."/>
            <person name="Wang J."/>
            <person name="Qiao C."/>
        </authorList>
    </citation>
    <scope>NUCLEOTIDE SEQUENCE [LARGE SCALE GENOMIC DNA]</scope>
    <source>
        <strain evidence="1 2">YC-RL4</strain>
    </source>
</reference>
<dbReference type="KEGG" id="madi:A7U43_21985"/>
<dbReference type="STRING" id="1682113.A7U43_21985"/>
<protein>
    <submittedName>
        <fullName evidence="1">Uncharacterized protein</fullName>
    </submittedName>
</protein>
<dbReference type="OrthoDB" id="4737996at2"/>
<dbReference type="RefSeq" id="WP_067999377.1">
    <property type="nucleotide sequence ID" value="NZ_CP015596.1"/>
</dbReference>